<accession>A0A099MAJ1</accession>
<dbReference type="PROSITE" id="PS50267">
    <property type="entry name" value="NA_NEUROTRAN_SYMP_3"/>
    <property type="match status" value="1"/>
</dbReference>
<feature type="transmembrane region" description="Helical" evidence="6">
    <location>
        <begin position="12"/>
        <end position="30"/>
    </location>
</feature>
<evidence type="ECO:0000256" key="1">
    <source>
        <dbReference type="ARBA" id="ARBA00004141"/>
    </source>
</evidence>
<dbReference type="PANTHER" id="PTHR42948">
    <property type="entry name" value="TRANSPORTER"/>
    <property type="match status" value="1"/>
</dbReference>
<protein>
    <submittedName>
        <fullName evidence="7">Transporter</fullName>
    </submittedName>
</protein>
<name>A0A099MAJ1_9VIBR</name>
<keyword evidence="4 6" id="KW-1133">Transmembrane helix</keyword>
<dbReference type="STRING" id="29495.EA26_15550"/>
<feature type="transmembrane region" description="Helical" evidence="6">
    <location>
        <begin position="87"/>
        <end position="114"/>
    </location>
</feature>
<keyword evidence="3 6" id="KW-0812">Transmembrane</keyword>
<feature type="transmembrane region" description="Helical" evidence="6">
    <location>
        <begin position="252"/>
        <end position="273"/>
    </location>
</feature>
<feature type="transmembrane region" description="Helical" evidence="6">
    <location>
        <begin position="310"/>
        <end position="333"/>
    </location>
</feature>
<dbReference type="EMBL" id="JMCG01000002">
    <property type="protein sequence ID" value="KGK08647.1"/>
    <property type="molecule type" value="Genomic_DNA"/>
</dbReference>
<dbReference type="AlphaFoldDB" id="A0A099MAJ1"/>
<dbReference type="GO" id="GO:0016020">
    <property type="term" value="C:membrane"/>
    <property type="evidence" value="ECO:0007669"/>
    <property type="project" value="UniProtKB-SubCell"/>
</dbReference>
<feature type="transmembrane region" description="Helical" evidence="6">
    <location>
        <begin position="353"/>
        <end position="376"/>
    </location>
</feature>
<evidence type="ECO:0000256" key="2">
    <source>
        <dbReference type="ARBA" id="ARBA00022448"/>
    </source>
</evidence>
<comment type="subcellular location">
    <subcellularLocation>
        <location evidence="1">Membrane</location>
        <topology evidence="1">Multi-pass membrane protein</topology>
    </subcellularLocation>
</comment>
<dbReference type="eggNOG" id="COG0733">
    <property type="taxonomic scope" value="Bacteria"/>
</dbReference>
<dbReference type="PANTHER" id="PTHR42948:SF1">
    <property type="entry name" value="TRANSPORTER"/>
    <property type="match status" value="1"/>
</dbReference>
<evidence type="ECO:0000256" key="5">
    <source>
        <dbReference type="ARBA" id="ARBA00023136"/>
    </source>
</evidence>
<proteinExistence type="predicted"/>
<dbReference type="GeneID" id="43684498"/>
<feature type="transmembrane region" description="Helical" evidence="6">
    <location>
        <begin position="428"/>
        <end position="446"/>
    </location>
</feature>
<keyword evidence="2" id="KW-0813">Transport</keyword>
<dbReference type="Proteomes" id="UP000029994">
    <property type="component" value="Unassembled WGS sequence"/>
</dbReference>
<dbReference type="PRINTS" id="PR00176">
    <property type="entry name" value="NANEUSMPORT"/>
</dbReference>
<evidence type="ECO:0000256" key="4">
    <source>
        <dbReference type="ARBA" id="ARBA00022989"/>
    </source>
</evidence>
<dbReference type="SUPFAM" id="SSF161070">
    <property type="entry name" value="SNF-like"/>
    <property type="match status" value="1"/>
</dbReference>
<organism evidence="7 8">
    <name type="scientific">Vibrio navarrensis</name>
    <dbReference type="NCBI Taxonomy" id="29495"/>
    <lineage>
        <taxon>Bacteria</taxon>
        <taxon>Pseudomonadati</taxon>
        <taxon>Pseudomonadota</taxon>
        <taxon>Gammaproteobacteria</taxon>
        <taxon>Vibrionales</taxon>
        <taxon>Vibrionaceae</taxon>
        <taxon>Vibrio</taxon>
    </lineage>
</organism>
<dbReference type="NCBIfam" id="NF037979">
    <property type="entry name" value="Na_transp"/>
    <property type="match status" value="1"/>
</dbReference>
<feature type="transmembrane region" description="Helical" evidence="6">
    <location>
        <begin position="221"/>
        <end position="240"/>
    </location>
</feature>
<feature type="transmembrane region" description="Helical" evidence="6">
    <location>
        <begin position="383"/>
        <end position="401"/>
    </location>
</feature>
<dbReference type="InterPro" id="IPR047218">
    <property type="entry name" value="YocR/YhdH-like"/>
</dbReference>
<evidence type="ECO:0000313" key="7">
    <source>
        <dbReference type="EMBL" id="KGK08647.1"/>
    </source>
</evidence>
<gene>
    <name evidence="7" type="ORF">EA26_15550</name>
</gene>
<feature type="transmembrane region" description="Helical" evidence="6">
    <location>
        <begin position="170"/>
        <end position="190"/>
    </location>
</feature>
<dbReference type="InterPro" id="IPR037272">
    <property type="entry name" value="SNS_sf"/>
</dbReference>
<evidence type="ECO:0000313" key="8">
    <source>
        <dbReference type="Proteomes" id="UP000029994"/>
    </source>
</evidence>
<evidence type="ECO:0000256" key="3">
    <source>
        <dbReference type="ARBA" id="ARBA00022692"/>
    </source>
</evidence>
<dbReference type="CDD" id="cd10336">
    <property type="entry name" value="SLC6sbd_Tyt1-Like"/>
    <property type="match status" value="1"/>
</dbReference>
<keyword evidence="8" id="KW-1185">Reference proteome</keyword>
<dbReference type="Pfam" id="PF00209">
    <property type="entry name" value="SNF"/>
    <property type="match status" value="2"/>
</dbReference>
<feature type="transmembrane region" description="Helical" evidence="6">
    <location>
        <begin position="134"/>
        <end position="158"/>
    </location>
</feature>
<reference evidence="7 8" key="1">
    <citation type="submission" date="2014-04" db="EMBL/GenBank/DDBJ databases">
        <title>Genome sequencing of Vibrio navarrensis strains.</title>
        <authorList>
            <person name="Gladney L.M."/>
            <person name="Katz L.S."/>
            <person name="Marino-Ramirez L."/>
            <person name="Jordan I.K."/>
        </authorList>
    </citation>
    <scope>NUCLEOTIDE SEQUENCE [LARGE SCALE GENOMIC DNA]</scope>
    <source>
        <strain evidence="7 8">ATCC 51183</strain>
    </source>
</reference>
<sequence>MASNNRGHFSSRLGFIMAAAGSAVGLGNVWGFPTKAASNGGAAFLVIYLAMVFLLAFPMLVAELTIGRHGQSNPIASLRTIWTKNRAAAGLFGLIAMIAASMILSFYSILAGWLMGFAAAPALEVVGLQSAADWLVNFGGARNVVLAVLFSLLTILVVQKGVADGIEKWSTRLMPMLFVLFAVMIAYIFTQDGAMEGLKMYLIPDISHITPSLMVDAMGQAFFSLSLGVGSMMVYGSYLQKEVNIPKTAGQVAAIDTGVALAAGLLILPAMFVAKNNGVQIFNDAGQLMSSGDLVFAVLPAMFDTMGGIGVILGIGFFVLMVIAALTSSISLLEVPVSCAQDELKMERNTATWLIGGAILIVSIVISLNFGALFGLVADISTVYMQPLLGVVWAIVVGWIWNRNNLLNELKEGNPDIAQGLFWKIWPWYVRIVCPVAIMTVFLFSIL</sequence>
<evidence type="ECO:0000256" key="6">
    <source>
        <dbReference type="SAM" id="Phobius"/>
    </source>
</evidence>
<dbReference type="InterPro" id="IPR000175">
    <property type="entry name" value="Na/ntran_symport"/>
</dbReference>
<feature type="transmembrane region" description="Helical" evidence="6">
    <location>
        <begin position="42"/>
        <end position="66"/>
    </location>
</feature>
<comment type="caution">
    <text evidence="7">The sequence shown here is derived from an EMBL/GenBank/DDBJ whole genome shotgun (WGS) entry which is preliminary data.</text>
</comment>
<dbReference type="RefSeq" id="WP_039429598.1">
    <property type="nucleotide sequence ID" value="NZ_CP061845.1"/>
</dbReference>
<keyword evidence="5 6" id="KW-0472">Membrane</keyword>